<dbReference type="GO" id="GO:0030036">
    <property type="term" value="P:actin cytoskeleton organization"/>
    <property type="evidence" value="ECO:0007669"/>
    <property type="project" value="InterPro"/>
</dbReference>
<sequence length="656" mass="71953">MFKSILPSRRVPSTDFTMVTSLQDVSNTKENYPSLGVAQQPVNRNMKNTFGSTKASTQTHDKKKRIDTKNAKDQNPSSPVEPAEMNQAFDQLLDDLQIPSTLRPKLAGMDSTVKAAMLKSSTILAKQPREVPSILPSTPSRGNTLRRAHSTESLGSPLQNISADQDAFEPPRPPFAGGQVSAHHSPYLVGSSPRKASSSHARGLSVDARGLFSRSQVNLATASSTDVTLGGLTAKDKGSVRAKNISPTKFCSILTSTSSLQLDIEDVKKLRLLLRNETASWSQEFLKLGGYSALLTRLNEILEVEWREEQHDDQILHELLRCFKALSTSSIGCFALRSSCPTPVVQLVSLLYSDKKPGDVATRQLIVDLLLILFDLYPPSALPSATSRRQREAWESDTSLPSSNLIVLPAPHKNFFSLIRALLLTPAPPPSESPGTPISPHAFIESLHQPRIYKTYLQELSDVCRDYFWVFCHPNNTIWILSETDESKVEKPRAPGGMTGGVEFEAMGYLTAHIKLLNAIAKCAADLGMPKDSDLSAYRFHSDLFLSGLERIILISRKASATYYPTLHLELSRYINYAVRAGYEIPYTVSRLIGLPPNQLCKNSRPAANAIGSSSSGRHTPRKQSQSQPATPTKRSGATSAPALPSPKKVEPLKFD</sequence>
<feature type="compositionally biased region" description="Polar residues" evidence="1">
    <location>
        <begin position="611"/>
        <end position="639"/>
    </location>
</feature>
<dbReference type="InterPro" id="IPR016024">
    <property type="entry name" value="ARM-type_fold"/>
</dbReference>
<dbReference type="AlphaFoldDB" id="A0A9P5XK65"/>
<reference evidence="3" key="1">
    <citation type="submission" date="2020-11" db="EMBL/GenBank/DDBJ databases">
        <authorList>
            <consortium name="DOE Joint Genome Institute"/>
            <person name="Ahrendt S."/>
            <person name="Riley R."/>
            <person name="Andreopoulos W."/>
            <person name="Labutti K."/>
            <person name="Pangilinan J."/>
            <person name="Ruiz-Duenas F.J."/>
            <person name="Barrasa J.M."/>
            <person name="Sanchez-Garcia M."/>
            <person name="Camarero S."/>
            <person name="Miyauchi S."/>
            <person name="Serrano A."/>
            <person name="Linde D."/>
            <person name="Babiker R."/>
            <person name="Drula E."/>
            <person name="Ayuso-Fernandez I."/>
            <person name="Pacheco R."/>
            <person name="Padilla G."/>
            <person name="Ferreira P."/>
            <person name="Barriuso J."/>
            <person name="Kellner H."/>
            <person name="Castanera R."/>
            <person name="Alfaro M."/>
            <person name="Ramirez L."/>
            <person name="Pisabarro A.G."/>
            <person name="Kuo A."/>
            <person name="Tritt A."/>
            <person name="Lipzen A."/>
            <person name="He G."/>
            <person name="Yan M."/>
            <person name="Ng V."/>
            <person name="Cullen D."/>
            <person name="Martin F."/>
            <person name="Rosso M.-N."/>
            <person name="Henrissat B."/>
            <person name="Hibbett D."/>
            <person name="Martinez A.T."/>
            <person name="Grigoriev I.V."/>
        </authorList>
    </citation>
    <scope>NUCLEOTIDE SEQUENCE</scope>
    <source>
        <strain evidence="3">MF-IS2</strain>
    </source>
</reference>
<dbReference type="SUPFAM" id="SSF48371">
    <property type="entry name" value="ARM repeat"/>
    <property type="match status" value="1"/>
</dbReference>
<dbReference type="InterPro" id="IPR011989">
    <property type="entry name" value="ARM-like"/>
</dbReference>
<keyword evidence="4" id="KW-1185">Reference proteome</keyword>
<comment type="caution">
    <text evidence="3">The sequence shown here is derived from an EMBL/GenBank/DDBJ whole genome shotgun (WGS) entry which is preliminary data.</text>
</comment>
<accession>A0A9P5XK65</accession>
<feature type="region of interest" description="Disordered" evidence="1">
    <location>
        <begin position="44"/>
        <end position="82"/>
    </location>
</feature>
<dbReference type="OrthoDB" id="2155261at2759"/>
<proteinExistence type="predicted"/>
<dbReference type="EMBL" id="MU151078">
    <property type="protein sequence ID" value="KAF9451902.1"/>
    <property type="molecule type" value="Genomic_DNA"/>
</dbReference>
<dbReference type="Proteomes" id="UP000807342">
    <property type="component" value="Unassembled WGS sequence"/>
</dbReference>
<evidence type="ECO:0000256" key="1">
    <source>
        <dbReference type="SAM" id="MobiDB-lite"/>
    </source>
</evidence>
<feature type="compositionally biased region" description="Polar residues" evidence="1">
    <location>
        <begin position="44"/>
        <end position="58"/>
    </location>
</feature>
<evidence type="ECO:0000313" key="3">
    <source>
        <dbReference type="EMBL" id="KAF9451902.1"/>
    </source>
</evidence>
<gene>
    <name evidence="3" type="ORF">P691DRAFT_698359</name>
</gene>
<evidence type="ECO:0000313" key="4">
    <source>
        <dbReference type="Proteomes" id="UP000807342"/>
    </source>
</evidence>
<dbReference type="Gene3D" id="1.25.10.10">
    <property type="entry name" value="Leucine-rich Repeat Variant"/>
    <property type="match status" value="1"/>
</dbReference>
<feature type="region of interest" description="Disordered" evidence="1">
    <location>
        <begin position="604"/>
        <end position="656"/>
    </location>
</feature>
<dbReference type="InterPro" id="IPR010473">
    <property type="entry name" value="GTPase-bd"/>
</dbReference>
<dbReference type="GO" id="GO:0031267">
    <property type="term" value="F:small GTPase binding"/>
    <property type="evidence" value="ECO:0007669"/>
    <property type="project" value="InterPro"/>
</dbReference>
<name>A0A9P5XK65_9AGAR</name>
<organism evidence="3 4">
    <name type="scientific">Macrolepiota fuliginosa MF-IS2</name>
    <dbReference type="NCBI Taxonomy" id="1400762"/>
    <lineage>
        <taxon>Eukaryota</taxon>
        <taxon>Fungi</taxon>
        <taxon>Dikarya</taxon>
        <taxon>Basidiomycota</taxon>
        <taxon>Agaricomycotina</taxon>
        <taxon>Agaricomycetes</taxon>
        <taxon>Agaricomycetidae</taxon>
        <taxon>Agaricales</taxon>
        <taxon>Agaricineae</taxon>
        <taxon>Agaricaceae</taxon>
        <taxon>Macrolepiota</taxon>
    </lineage>
</organism>
<dbReference type="Pfam" id="PF06371">
    <property type="entry name" value="Drf_GBD"/>
    <property type="match status" value="1"/>
</dbReference>
<feature type="domain" description="Formin GTPase-binding" evidence="2">
    <location>
        <begin position="76"/>
        <end position="373"/>
    </location>
</feature>
<feature type="region of interest" description="Disordered" evidence="1">
    <location>
        <begin position="132"/>
        <end position="158"/>
    </location>
</feature>
<dbReference type="GO" id="GO:0003779">
    <property type="term" value="F:actin binding"/>
    <property type="evidence" value="ECO:0007669"/>
    <property type="project" value="InterPro"/>
</dbReference>
<evidence type="ECO:0000259" key="2">
    <source>
        <dbReference type="SMART" id="SM01140"/>
    </source>
</evidence>
<dbReference type="SMART" id="SM01140">
    <property type="entry name" value="Drf_GBD"/>
    <property type="match status" value="1"/>
</dbReference>
<protein>
    <recommendedName>
        <fullName evidence="2">Formin GTPase-binding domain-containing protein</fullName>
    </recommendedName>
</protein>